<evidence type="ECO:0000259" key="3">
    <source>
        <dbReference type="PROSITE" id="PS51212"/>
    </source>
</evidence>
<dbReference type="PANTHER" id="PTHR45964">
    <property type="entry name" value="WSCD FAMILY MEMBER CG9164"/>
    <property type="match status" value="1"/>
</dbReference>
<comment type="caution">
    <text evidence="4">The sequence shown here is derived from an EMBL/GenBank/DDBJ whole genome shotgun (WGS) entry which is preliminary data.</text>
</comment>
<dbReference type="SUPFAM" id="SSF52540">
    <property type="entry name" value="P-loop containing nucleoside triphosphate hydrolases"/>
    <property type="match status" value="1"/>
</dbReference>
<sequence length="581" mass="67302">MAKPFFRLQKFLRRTQFLLFFLTAAYLMAGSLLLLQRSRLVIQQGTRGTSNIQVSPVSDMVIGVGILDTRAMQNPRLSSKLLVDMDMLHDPTSDQRYGPRWLMSRNSELRQLRRRWFHRFINEQEPMQAMGSKVMQHTGENKGTYVGCFSDDSREKTLKGAVFYDLRKMTVSHCQEACAERAYTYAGLEYGAECYCGNKLPVTIAKQEECNNECKGEKGSICGGVNRLSVYRVEELRAGAKRRRNVIYRGCFRAPENLTVTFPASLIQSNLTVEMCSEFCSKKEFPLAVIGGPECYCGYPTMHFTLHDSVDRLFCSRLQNVSSMAEVPREENYYHVYQTPVQDTRCTDRKFLTTKSKVFVALSSFPGAGNTWARHLIEHATGYYTGSYYFDGTLYNKGFKGEKDHWRSRRTICVKTHESGKREIEMFDSAILLIRNPYKSLMAEFNRKCAGHLGYATDRNWKSKEWPDFVNSYASWWASHVLDWLKYGKHLFVIHYEDLKQNLIPKLKEMVEFLNMTVTEDRLLCVENNRDGNFKRSGAREKDFEPFTQEMKDLINSYILTVDEALKRRNLTGLPREYVPR</sequence>
<protein>
    <recommendedName>
        <fullName evidence="3">WSC domain-containing protein</fullName>
    </recommendedName>
</protein>
<dbReference type="InterPro" id="IPR027417">
    <property type="entry name" value="P-loop_NTPase"/>
</dbReference>
<keyword evidence="5" id="KW-1185">Reference proteome</keyword>
<gene>
    <name evidence="4" type="ORF">KIL84_000189</name>
</gene>
<dbReference type="Pfam" id="PF00685">
    <property type="entry name" value="Sulfotransfer_1"/>
    <property type="match status" value="1"/>
</dbReference>
<evidence type="ECO:0000256" key="1">
    <source>
        <dbReference type="ARBA" id="ARBA00010236"/>
    </source>
</evidence>
<dbReference type="Pfam" id="PF01822">
    <property type="entry name" value="WSC"/>
    <property type="match status" value="2"/>
</dbReference>
<feature type="domain" description="WSC" evidence="3">
    <location>
        <begin position="142"/>
        <end position="234"/>
    </location>
</feature>
<dbReference type="OrthoDB" id="5985073at2759"/>
<dbReference type="AlphaFoldDB" id="A0A9D4B280"/>
<comment type="similarity">
    <text evidence="1">Belongs to the WSCD family.</text>
</comment>
<dbReference type="PROSITE" id="PS51212">
    <property type="entry name" value="WSC"/>
    <property type="match status" value="2"/>
</dbReference>
<dbReference type="GO" id="GO:0008146">
    <property type="term" value="F:sulfotransferase activity"/>
    <property type="evidence" value="ECO:0007669"/>
    <property type="project" value="InterPro"/>
</dbReference>
<evidence type="ECO:0000256" key="2">
    <source>
        <dbReference type="ARBA" id="ARBA00022737"/>
    </source>
</evidence>
<dbReference type="Gene3D" id="3.40.50.300">
    <property type="entry name" value="P-loop containing nucleotide triphosphate hydrolases"/>
    <property type="match status" value="1"/>
</dbReference>
<keyword evidence="2" id="KW-0677">Repeat</keyword>
<organism evidence="4 5">
    <name type="scientific">Mauremys mutica</name>
    <name type="common">yellowpond turtle</name>
    <dbReference type="NCBI Taxonomy" id="74926"/>
    <lineage>
        <taxon>Eukaryota</taxon>
        <taxon>Metazoa</taxon>
        <taxon>Chordata</taxon>
        <taxon>Craniata</taxon>
        <taxon>Vertebrata</taxon>
        <taxon>Euteleostomi</taxon>
        <taxon>Archelosauria</taxon>
        <taxon>Testudinata</taxon>
        <taxon>Testudines</taxon>
        <taxon>Cryptodira</taxon>
        <taxon>Durocryptodira</taxon>
        <taxon>Testudinoidea</taxon>
        <taxon>Geoemydidae</taxon>
        <taxon>Geoemydinae</taxon>
        <taxon>Mauremys</taxon>
    </lineage>
</organism>
<proteinExistence type="inferred from homology"/>
<evidence type="ECO:0000313" key="5">
    <source>
        <dbReference type="Proteomes" id="UP000827986"/>
    </source>
</evidence>
<accession>A0A9D4B280</accession>
<name>A0A9D4B280_9SAUR</name>
<reference evidence="4" key="1">
    <citation type="submission" date="2021-09" db="EMBL/GenBank/DDBJ databases">
        <title>The genome of Mauremys mutica provides insights into the evolution of semi-aquatic lifestyle.</title>
        <authorList>
            <person name="Gong S."/>
            <person name="Gao Y."/>
        </authorList>
    </citation>
    <scope>NUCLEOTIDE SEQUENCE</scope>
    <source>
        <strain evidence="4">MM-2020</strain>
        <tissue evidence="4">Muscle</tissue>
    </source>
</reference>
<dbReference type="InterPro" id="IPR051589">
    <property type="entry name" value="Sialate-O-sulfotransferase"/>
</dbReference>
<feature type="domain" description="WSC" evidence="3">
    <location>
        <begin position="245"/>
        <end position="340"/>
    </location>
</feature>
<dbReference type="InterPro" id="IPR000863">
    <property type="entry name" value="Sulfotransferase_dom"/>
</dbReference>
<evidence type="ECO:0000313" key="4">
    <source>
        <dbReference type="EMBL" id="KAH1178858.1"/>
    </source>
</evidence>
<dbReference type="SMART" id="SM00321">
    <property type="entry name" value="WSC"/>
    <property type="match status" value="2"/>
</dbReference>
<dbReference type="PANTHER" id="PTHR45964:SF8">
    <property type="entry name" value="SIALATE:O-SULFOTRANSFERASE 1"/>
    <property type="match status" value="1"/>
</dbReference>
<dbReference type="InterPro" id="IPR002889">
    <property type="entry name" value="WSC_carb-bd"/>
</dbReference>
<dbReference type="Proteomes" id="UP000827986">
    <property type="component" value="Unassembled WGS sequence"/>
</dbReference>
<dbReference type="EMBL" id="JAHDVG010000473">
    <property type="protein sequence ID" value="KAH1178858.1"/>
    <property type="molecule type" value="Genomic_DNA"/>
</dbReference>